<comment type="caution">
    <text evidence="1">The sequence shown here is derived from an EMBL/GenBank/DDBJ whole genome shotgun (WGS) entry which is preliminary data.</text>
</comment>
<reference evidence="1" key="1">
    <citation type="submission" date="2008-12" db="EMBL/GenBank/DDBJ databases">
        <title>Annotation of the Yersinia mollaretii ATCC 43969 genome.</title>
        <authorList>
            <person name="Read T.D."/>
            <person name="Akmal A."/>
            <person name="Bishop-Lilly K."/>
            <person name="Chen P.E."/>
            <person name="Cook C."/>
            <person name="Kiley M.P."/>
            <person name="Lentz S."/>
            <person name="Mateczun A."/>
            <person name="Nagarajan N."/>
            <person name="Nolan N."/>
            <person name="Osborne B.I."/>
            <person name="Pop M."/>
            <person name="Sozhamannan S."/>
            <person name="Stewart A.C."/>
            <person name="Sulakvelidze A."/>
            <person name="Thomason B."/>
            <person name="Willner K."/>
            <person name="Zwick M.E."/>
        </authorList>
    </citation>
    <scope>NUCLEOTIDE SEQUENCE [LARGE SCALE GENOMIC DNA]</scope>
    <source>
        <strain evidence="1">ATCC 43969</strain>
    </source>
</reference>
<keyword evidence="2" id="KW-1185">Reference proteome</keyword>
<accession>A0ABM9Y6C0</accession>
<organism evidence="1 2">
    <name type="scientific">Yersinia mollaretii (strain ATCC 43969 / DSM 18520 / CIP 103324 / CNY 7263 / WAIP 204)</name>
    <dbReference type="NCBI Taxonomy" id="349967"/>
    <lineage>
        <taxon>Bacteria</taxon>
        <taxon>Pseudomonadati</taxon>
        <taxon>Pseudomonadota</taxon>
        <taxon>Gammaproteobacteria</taxon>
        <taxon>Enterobacterales</taxon>
        <taxon>Yersiniaceae</taxon>
        <taxon>Yersinia</taxon>
    </lineage>
</organism>
<evidence type="ECO:0000313" key="2">
    <source>
        <dbReference type="Proteomes" id="UP000003027"/>
    </source>
</evidence>
<evidence type="ECO:0000313" key="1">
    <source>
        <dbReference type="EMBL" id="EEQ09303.1"/>
    </source>
</evidence>
<gene>
    <name evidence="1" type="ORF">ymoll0001_27140</name>
</gene>
<dbReference type="Proteomes" id="UP000003027">
    <property type="component" value="Unassembled WGS sequence"/>
</dbReference>
<proteinExistence type="predicted"/>
<name>A0ABM9Y6C0_YERMW</name>
<sequence length="44" mass="5384">MLLSYDINQLRQDNEVAEVIYVIMPKVINYLLRDVNYYLYIKLM</sequence>
<protein>
    <submittedName>
        <fullName evidence="1">Uncharacterized protein</fullName>
    </submittedName>
</protein>
<dbReference type="EMBL" id="AALD02000043">
    <property type="protein sequence ID" value="EEQ09303.1"/>
    <property type="molecule type" value="Genomic_DNA"/>
</dbReference>